<proteinExistence type="predicted"/>
<evidence type="ECO:0000313" key="1">
    <source>
        <dbReference type="EMBL" id="OAA90778.1"/>
    </source>
</evidence>
<comment type="caution">
    <text evidence="1">The sequence shown here is derived from an EMBL/GenBank/DDBJ whole genome shotgun (WGS) entry which is preliminary data.</text>
</comment>
<dbReference type="Proteomes" id="UP000077407">
    <property type="component" value="Unassembled WGS sequence"/>
</dbReference>
<sequence>MKDKYFDELIEEGKKEIGKNSNITVDLNNKWNCELIKYLLKAAYEDGVEEGKGIRGQEIIDMLNRRYC</sequence>
<organism evidence="1 2">
    <name type="scientific">Clostridium ljungdahlii</name>
    <dbReference type="NCBI Taxonomy" id="1538"/>
    <lineage>
        <taxon>Bacteria</taxon>
        <taxon>Bacillati</taxon>
        <taxon>Bacillota</taxon>
        <taxon>Clostridia</taxon>
        <taxon>Eubacteriales</taxon>
        <taxon>Clostridiaceae</taxon>
        <taxon>Clostridium</taxon>
    </lineage>
</organism>
<dbReference type="AlphaFoldDB" id="A0A166RGL9"/>
<name>A0A166RGL9_9CLOT</name>
<gene>
    <name evidence="1" type="ORF">WY13_01082</name>
</gene>
<evidence type="ECO:0000313" key="2">
    <source>
        <dbReference type="Proteomes" id="UP000077407"/>
    </source>
</evidence>
<dbReference type="EMBL" id="LITT01000010">
    <property type="protein sequence ID" value="OAA90778.1"/>
    <property type="molecule type" value="Genomic_DNA"/>
</dbReference>
<reference evidence="1 2" key="1">
    <citation type="journal article" date="2015" name="Biotechnol. Bioeng.">
        <title>Genome sequence and phenotypic characterization of Caulobacter segnis.</title>
        <authorList>
            <person name="Patel S."/>
            <person name="Fletcher B."/>
            <person name="Scott D.C."/>
            <person name="Ely B."/>
        </authorList>
    </citation>
    <scope>NUCLEOTIDE SEQUENCE [LARGE SCALE GENOMIC DNA]</scope>
    <source>
        <strain evidence="1 2">ERI-2</strain>
    </source>
</reference>
<dbReference type="RefSeq" id="WP_063554654.1">
    <property type="nucleotide sequence ID" value="NZ_LITT01000010.1"/>
</dbReference>
<accession>A0A166RGL9</accession>
<dbReference type="OrthoDB" id="9883684at2"/>
<dbReference type="PATRIC" id="fig|1538.10.peg.1592"/>
<protein>
    <submittedName>
        <fullName evidence="1">Uncharacterized protein</fullName>
    </submittedName>
</protein>